<dbReference type="EMBL" id="JYDO01000005">
    <property type="protein sequence ID" value="KRZ79793.1"/>
    <property type="molecule type" value="Genomic_DNA"/>
</dbReference>
<reference evidence="1 2" key="1">
    <citation type="submission" date="2015-01" db="EMBL/GenBank/DDBJ databases">
        <title>Evolution of Trichinella species and genotypes.</title>
        <authorList>
            <person name="Korhonen P.K."/>
            <person name="Edoardo P."/>
            <person name="Giuseppe L.R."/>
            <person name="Gasser R.B."/>
        </authorList>
    </citation>
    <scope>NUCLEOTIDE SEQUENCE [LARGE SCALE GENOMIC DNA]</scope>
    <source>
        <strain evidence="1">ISS1980</strain>
    </source>
</reference>
<comment type="caution">
    <text evidence="1">The sequence shown here is derived from an EMBL/GenBank/DDBJ whole genome shotgun (WGS) entry which is preliminary data.</text>
</comment>
<proteinExistence type="predicted"/>
<gene>
    <name evidence="1" type="ORF">T10_8488</name>
</gene>
<evidence type="ECO:0000313" key="1">
    <source>
        <dbReference type="EMBL" id="KRZ79793.1"/>
    </source>
</evidence>
<accession>A0A0V1N708</accession>
<keyword evidence="2" id="KW-1185">Reference proteome</keyword>
<organism evidence="1 2">
    <name type="scientific">Trichinella papuae</name>
    <dbReference type="NCBI Taxonomy" id="268474"/>
    <lineage>
        <taxon>Eukaryota</taxon>
        <taxon>Metazoa</taxon>
        <taxon>Ecdysozoa</taxon>
        <taxon>Nematoda</taxon>
        <taxon>Enoplea</taxon>
        <taxon>Dorylaimia</taxon>
        <taxon>Trichinellida</taxon>
        <taxon>Trichinellidae</taxon>
        <taxon>Trichinella</taxon>
    </lineage>
</organism>
<protein>
    <submittedName>
        <fullName evidence="1">Uncharacterized protein</fullName>
    </submittedName>
</protein>
<name>A0A0V1N708_9BILA</name>
<dbReference type="AlphaFoldDB" id="A0A0V1N708"/>
<evidence type="ECO:0000313" key="2">
    <source>
        <dbReference type="Proteomes" id="UP000054843"/>
    </source>
</evidence>
<dbReference type="Proteomes" id="UP000054843">
    <property type="component" value="Unassembled WGS sequence"/>
</dbReference>
<sequence>MKYEPVIKKGFAELLTNCEQSGLSSLQRLLTIKLGIIYGNLCVELFQPSLYVCRYANGDIFVLPFHYASHSAVKKQLLQLYFLYQSWTEH</sequence>